<dbReference type="InterPro" id="IPR029006">
    <property type="entry name" value="ADF-H/Gelsolin-like_dom_sf"/>
</dbReference>
<name>A0AAD5XU52_9FUNG</name>
<keyword evidence="2" id="KW-1185">Reference proteome</keyword>
<gene>
    <name evidence="1" type="ORF">HK099_006790</name>
</gene>
<sequence>MSQPCNIDSSVLESFKKFRFKKLQDDTKLDCLILKIVADKLLVVKDSEFDGISLDDLKEELPG</sequence>
<dbReference type="Gene3D" id="3.40.20.10">
    <property type="entry name" value="Severin"/>
    <property type="match status" value="1"/>
</dbReference>
<dbReference type="EMBL" id="JADGJW010000607">
    <property type="protein sequence ID" value="KAJ3214606.1"/>
    <property type="molecule type" value="Genomic_DNA"/>
</dbReference>
<organism evidence="1 2">
    <name type="scientific">Clydaea vesicula</name>
    <dbReference type="NCBI Taxonomy" id="447962"/>
    <lineage>
        <taxon>Eukaryota</taxon>
        <taxon>Fungi</taxon>
        <taxon>Fungi incertae sedis</taxon>
        <taxon>Chytridiomycota</taxon>
        <taxon>Chytridiomycota incertae sedis</taxon>
        <taxon>Chytridiomycetes</taxon>
        <taxon>Lobulomycetales</taxon>
        <taxon>Lobulomycetaceae</taxon>
        <taxon>Clydaea</taxon>
    </lineage>
</organism>
<protein>
    <submittedName>
        <fullName evidence="1">Uncharacterized protein</fullName>
    </submittedName>
</protein>
<dbReference type="AlphaFoldDB" id="A0AAD5XU52"/>
<reference evidence="1" key="1">
    <citation type="submission" date="2020-05" db="EMBL/GenBank/DDBJ databases">
        <title>Phylogenomic resolution of chytrid fungi.</title>
        <authorList>
            <person name="Stajich J.E."/>
            <person name="Amses K."/>
            <person name="Simmons R."/>
            <person name="Seto K."/>
            <person name="Myers J."/>
            <person name="Bonds A."/>
            <person name="Quandt C.A."/>
            <person name="Barry K."/>
            <person name="Liu P."/>
            <person name="Grigoriev I."/>
            <person name="Longcore J.E."/>
            <person name="James T.Y."/>
        </authorList>
    </citation>
    <scope>NUCLEOTIDE SEQUENCE</scope>
    <source>
        <strain evidence="1">JEL0476</strain>
    </source>
</reference>
<evidence type="ECO:0000313" key="2">
    <source>
        <dbReference type="Proteomes" id="UP001211065"/>
    </source>
</evidence>
<evidence type="ECO:0000313" key="1">
    <source>
        <dbReference type="EMBL" id="KAJ3214606.1"/>
    </source>
</evidence>
<comment type="caution">
    <text evidence="1">The sequence shown here is derived from an EMBL/GenBank/DDBJ whole genome shotgun (WGS) entry which is preliminary data.</text>
</comment>
<dbReference type="Proteomes" id="UP001211065">
    <property type="component" value="Unassembled WGS sequence"/>
</dbReference>
<dbReference type="SUPFAM" id="SSF55753">
    <property type="entry name" value="Actin depolymerizing proteins"/>
    <property type="match status" value="1"/>
</dbReference>
<accession>A0AAD5XU52</accession>
<proteinExistence type="predicted"/>